<dbReference type="Proteomes" id="UP001205311">
    <property type="component" value="Unassembled WGS sequence"/>
</dbReference>
<evidence type="ECO:0000313" key="2">
    <source>
        <dbReference type="EMBL" id="MCP2260206.1"/>
    </source>
</evidence>
<feature type="region of interest" description="Disordered" evidence="1">
    <location>
        <begin position="100"/>
        <end position="131"/>
    </location>
</feature>
<sequence>MSEVDEAMRRFLAAVDSASDRGRRAVAEARERDAAFRGATGDLVDRVRRGGVPARRDELTAERLRAAATGFRVEHRLPVEELPSGAELLAEHSLEQKKAFVSGNVGEGAANRRRPAETDDDEDFSQERILY</sequence>
<organism evidence="2 3">
    <name type="scientific">Streptoalloteichus tenebrarius (strain ATCC 17920 / DSM 40477 / JCM 4838 / CBS 697.72 / NBRC 16177 / NCIMB 11028 / NRRL B-12390 / A12253. 1 / ISP 5477)</name>
    <name type="common">Streptomyces tenebrarius</name>
    <dbReference type="NCBI Taxonomy" id="1933"/>
    <lineage>
        <taxon>Bacteria</taxon>
        <taxon>Bacillati</taxon>
        <taxon>Actinomycetota</taxon>
        <taxon>Actinomycetes</taxon>
        <taxon>Pseudonocardiales</taxon>
        <taxon>Pseudonocardiaceae</taxon>
        <taxon>Streptoalloteichus</taxon>
    </lineage>
</organism>
<evidence type="ECO:0000313" key="3">
    <source>
        <dbReference type="Proteomes" id="UP001205311"/>
    </source>
</evidence>
<dbReference type="RefSeq" id="WP_253671072.1">
    <property type="nucleotide sequence ID" value="NZ_JAMTCP010000024.1"/>
</dbReference>
<name>A0ABT1HXG5_STRSD</name>
<reference evidence="2 3" key="1">
    <citation type="submission" date="2022-06" db="EMBL/GenBank/DDBJ databases">
        <title>Genomic Encyclopedia of Archaeal and Bacterial Type Strains, Phase II (KMG-II): from individual species to whole genera.</title>
        <authorList>
            <person name="Goeker M."/>
        </authorList>
    </citation>
    <scope>NUCLEOTIDE SEQUENCE [LARGE SCALE GENOMIC DNA]</scope>
    <source>
        <strain evidence="2 3">DSM 40477</strain>
    </source>
</reference>
<protein>
    <submittedName>
        <fullName evidence="2">Uncharacterized protein</fullName>
    </submittedName>
</protein>
<accession>A0ABT1HXG5</accession>
<keyword evidence="3" id="KW-1185">Reference proteome</keyword>
<dbReference type="EMBL" id="JAMTCP010000024">
    <property type="protein sequence ID" value="MCP2260206.1"/>
    <property type="molecule type" value="Genomic_DNA"/>
</dbReference>
<gene>
    <name evidence="2" type="ORF">LX15_003919</name>
</gene>
<comment type="caution">
    <text evidence="2">The sequence shown here is derived from an EMBL/GenBank/DDBJ whole genome shotgun (WGS) entry which is preliminary data.</text>
</comment>
<proteinExistence type="predicted"/>
<evidence type="ECO:0000256" key="1">
    <source>
        <dbReference type="SAM" id="MobiDB-lite"/>
    </source>
</evidence>